<dbReference type="EMBL" id="JBEXAE010000010">
    <property type="protein sequence ID" value="MET6992018.1"/>
    <property type="molecule type" value="Genomic_DNA"/>
</dbReference>
<organism evidence="1 2">
    <name type="scientific">Sediminicola arcticus</name>
    <dbReference type="NCBI Taxonomy" id="1574308"/>
    <lineage>
        <taxon>Bacteria</taxon>
        <taxon>Pseudomonadati</taxon>
        <taxon>Bacteroidota</taxon>
        <taxon>Flavobacteriia</taxon>
        <taxon>Flavobacteriales</taxon>
        <taxon>Flavobacteriaceae</taxon>
        <taxon>Sediminicola</taxon>
    </lineage>
</organism>
<protein>
    <submittedName>
        <fullName evidence="1">VOC family protein</fullName>
    </submittedName>
</protein>
<reference evidence="1 2" key="1">
    <citation type="submission" date="2024-07" db="EMBL/GenBank/DDBJ databases">
        <title>The genome sequence of type strain Sediminicola arcticus GDMCC 1.2805.</title>
        <authorList>
            <person name="Liu Y."/>
        </authorList>
    </citation>
    <scope>NUCLEOTIDE SEQUENCE [LARGE SCALE GENOMIC DNA]</scope>
    <source>
        <strain evidence="1 2">GDMCC 1.2805</strain>
    </source>
</reference>
<gene>
    <name evidence="1" type="ORF">ABXZ36_15325</name>
</gene>
<name>A0ABV2SXX8_9FLAO</name>
<dbReference type="InterPro" id="IPR029068">
    <property type="entry name" value="Glyas_Bleomycin-R_OHBP_Dase"/>
</dbReference>
<evidence type="ECO:0000313" key="1">
    <source>
        <dbReference type="EMBL" id="MET6992018.1"/>
    </source>
</evidence>
<dbReference type="SUPFAM" id="SSF54593">
    <property type="entry name" value="Glyoxalase/Bleomycin resistance protein/Dihydroxybiphenyl dioxygenase"/>
    <property type="match status" value="1"/>
</dbReference>
<dbReference type="Proteomes" id="UP001549799">
    <property type="component" value="Unassembled WGS sequence"/>
</dbReference>
<dbReference type="InterPro" id="IPR052164">
    <property type="entry name" value="Anthracycline_SecMetBiosynth"/>
</dbReference>
<keyword evidence="2" id="KW-1185">Reference proteome</keyword>
<dbReference type="Gene3D" id="3.10.180.10">
    <property type="entry name" value="2,3-Dihydroxybiphenyl 1,2-Dioxygenase, domain 1"/>
    <property type="match status" value="1"/>
</dbReference>
<evidence type="ECO:0000313" key="2">
    <source>
        <dbReference type="Proteomes" id="UP001549799"/>
    </source>
</evidence>
<proteinExistence type="predicted"/>
<dbReference type="PANTHER" id="PTHR33993:SF2">
    <property type="entry name" value="VOC DOMAIN-CONTAINING PROTEIN"/>
    <property type="match status" value="1"/>
</dbReference>
<accession>A0ABV2SXX8</accession>
<comment type="caution">
    <text evidence="1">The sequence shown here is derived from an EMBL/GenBank/DDBJ whole genome shotgun (WGS) entry which is preliminary data.</text>
</comment>
<dbReference type="RefSeq" id="WP_354616560.1">
    <property type="nucleotide sequence ID" value="NZ_JBEXAE010000010.1"/>
</dbReference>
<dbReference type="PANTHER" id="PTHR33993">
    <property type="entry name" value="GLYOXALASE-RELATED"/>
    <property type="match status" value="1"/>
</dbReference>
<sequence length="131" mass="14755">MEHNMTGWFEIIVTEMERAKKFYERVFNITIEVHDLGGLIMGWFPYASGKSGPSGSLVQHKMYVPSEKAGPLLYFSSKDVAEPLGKVEKAGDKIIQAKKEIGGGMVLWLCLLIQKAIDWLYIPSSSLKYKI</sequence>